<feature type="compositionally biased region" description="Low complexity" evidence="1">
    <location>
        <begin position="319"/>
        <end position="330"/>
    </location>
</feature>
<feature type="region of interest" description="Disordered" evidence="1">
    <location>
        <begin position="136"/>
        <end position="337"/>
    </location>
</feature>
<evidence type="ECO:0000256" key="1">
    <source>
        <dbReference type="SAM" id="MobiDB-lite"/>
    </source>
</evidence>
<evidence type="ECO:0000313" key="3">
    <source>
        <dbReference type="Proteomes" id="UP001057375"/>
    </source>
</evidence>
<reference evidence="2" key="1">
    <citation type="submission" date="2022-03" db="EMBL/GenBank/DDBJ databases">
        <title>Draft genome sequence of Aduncisulcus paluster, a free-living microaerophilic Fornicata.</title>
        <authorList>
            <person name="Yuyama I."/>
            <person name="Kume K."/>
            <person name="Tamura T."/>
            <person name="Inagaki Y."/>
            <person name="Hashimoto T."/>
        </authorList>
    </citation>
    <scope>NUCLEOTIDE SEQUENCE</scope>
    <source>
        <strain evidence="2">NY0171</strain>
    </source>
</reference>
<dbReference type="EMBL" id="BQXS01012272">
    <property type="protein sequence ID" value="GKT20857.1"/>
    <property type="molecule type" value="Genomic_DNA"/>
</dbReference>
<feature type="compositionally biased region" description="Low complexity" evidence="1">
    <location>
        <begin position="162"/>
        <end position="182"/>
    </location>
</feature>
<feature type="compositionally biased region" description="Basic and acidic residues" evidence="1">
    <location>
        <begin position="307"/>
        <end position="318"/>
    </location>
</feature>
<protein>
    <submittedName>
        <fullName evidence="2">Uncharacterized protein</fullName>
    </submittedName>
</protein>
<feature type="region of interest" description="Disordered" evidence="1">
    <location>
        <begin position="352"/>
        <end position="378"/>
    </location>
</feature>
<accession>A0ABQ5JX25</accession>
<name>A0ABQ5JX25_9EUKA</name>
<proteinExistence type="predicted"/>
<sequence>MTKVIEGEFKSIFFRELDFSFSKPSHVSRIFVKIPGDLYQPKELRIALFVTTGTLEKIIFNIPKIESGESKQDSVNWVWQELPIEEDLISRCIITHKSTWGRKMTSVIGGIAIVSKFDPIDDPMIEVTPTVNPLKSVPPSSIIMPPSPPNDILSSPSNTDNTPPVFSSPTFPPSIISSSMSSHGREHSDSKVIRSPITSAIPPSSLPHPDPVIKAPTLPSDDIRLQQPSVVKEEKEREAISQPIVPDSDVQQNVQQSTLVEEEKKDDPIPISTLKPMPHSPPQQIPGMGEKGEKGEEKEEREEKEEKEEKSKQGDTEHSSPPSTKKSSIIGAMKSPLMKIVFEKHRQRMEEIKREKKKKEQEEKAARQERERQLERDKPQFEPIYASIDHEKGTGELPWGFEIEELKEFLKGNGIVCYQRLFMPFTTVESVQAVRMCLFGYDWQPKKISFIFHRVGEPPIRCQYDLPKVKHERIKWLTLNLEEITKVEQVEIVHESTWGDEFFSVLNAVKFITGMRKRM</sequence>
<organism evidence="2 3">
    <name type="scientific">Aduncisulcus paluster</name>
    <dbReference type="NCBI Taxonomy" id="2918883"/>
    <lineage>
        <taxon>Eukaryota</taxon>
        <taxon>Metamonada</taxon>
        <taxon>Carpediemonas-like organisms</taxon>
        <taxon>Aduncisulcus</taxon>
    </lineage>
</organism>
<dbReference type="Proteomes" id="UP001057375">
    <property type="component" value="Unassembled WGS sequence"/>
</dbReference>
<comment type="caution">
    <text evidence="2">The sequence shown here is derived from an EMBL/GenBank/DDBJ whole genome shotgun (WGS) entry which is preliminary data.</text>
</comment>
<evidence type="ECO:0000313" key="2">
    <source>
        <dbReference type="EMBL" id="GKT20857.1"/>
    </source>
</evidence>
<gene>
    <name evidence="2" type="ORF">ADUPG1_011774</name>
</gene>
<feature type="compositionally biased region" description="Polar residues" evidence="1">
    <location>
        <begin position="249"/>
        <end position="259"/>
    </location>
</feature>
<keyword evidence="3" id="KW-1185">Reference proteome</keyword>
<feature type="compositionally biased region" description="Basic and acidic residues" evidence="1">
    <location>
        <begin position="183"/>
        <end position="192"/>
    </location>
</feature>
<feature type="compositionally biased region" description="Polar residues" evidence="1">
    <location>
        <begin position="152"/>
        <end position="161"/>
    </location>
</feature>